<name>A0A2M8Q9F6_9CHLR</name>
<sequence length="212" mass="24356">AVNRRNAHAHLVWGLSAPVLVDGLGARDAPMRYLCAVESLMREKLGADPGFAGLITKNPAHPLWRTLRGPRLAYELGELAEWLPDLEQHRPRKRPEAVGLGRNVTLFDTLRKWAYREIRQYWGDGLSGWNAWLSHVNARALTYNADFAQPLDGREVWHVARSVAKWVWRHFTPQSWAAYVQRTHESEIQTARRNPKALELEKWARNILSSGR</sequence>
<organism evidence="2 3">
    <name type="scientific">Candidatus Thermofonsia Clade 3 bacterium</name>
    <dbReference type="NCBI Taxonomy" id="2364212"/>
    <lineage>
        <taxon>Bacteria</taxon>
        <taxon>Bacillati</taxon>
        <taxon>Chloroflexota</taxon>
        <taxon>Candidatus Thermofontia</taxon>
        <taxon>Candidatus Thermofonsia Clade 3</taxon>
    </lineage>
</organism>
<accession>A0A2M8Q9F6</accession>
<evidence type="ECO:0000259" key="1">
    <source>
        <dbReference type="Pfam" id="PF08708"/>
    </source>
</evidence>
<comment type="caution">
    <text evidence="2">The sequence shown here is derived from an EMBL/GenBank/DDBJ whole genome shotgun (WGS) entry which is preliminary data.</text>
</comment>
<reference evidence="2 3" key="1">
    <citation type="submission" date="2017-11" db="EMBL/GenBank/DDBJ databases">
        <title>Evolution of Phototrophy in the Chloroflexi Phylum Driven by Horizontal Gene Transfer.</title>
        <authorList>
            <person name="Ward L.M."/>
            <person name="Hemp J."/>
            <person name="Shih P.M."/>
            <person name="Mcglynn S.E."/>
            <person name="Fischer W."/>
        </authorList>
    </citation>
    <scope>NUCLEOTIDE SEQUENCE [LARGE SCALE GENOMIC DNA]</scope>
    <source>
        <strain evidence="2">JP3_7</strain>
    </source>
</reference>
<dbReference type="Gene3D" id="1.10.340.50">
    <property type="match status" value="1"/>
</dbReference>
<dbReference type="Pfam" id="PF03090">
    <property type="entry name" value="Replicase"/>
    <property type="match status" value="1"/>
</dbReference>
<dbReference type="InterPro" id="IPR004322">
    <property type="entry name" value="Plasmid_replicase_bac"/>
</dbReference>
<proteinExistence type="predicted"/>
<dbReference type="InterPro" id="IPR014820">
    <property type="entry name" value="PriCT_1"/>
</dbReference>
<feature type="domain" description="Primase C-terminal 1" evidence="1">
    <location>
        <begin position="99"/>
        <end position="169"/>
    </location>
</feature>
<protein>
    <recommendedName>
        <fullName evidence="1">Primase C-terminal 1 domain-containing protein</fullName>
    </recommendedName>
</protein>
<dbReference type="AlphaFoldDB" id="A0A2M8Q9F6"/>
<gene>
    <name evidence="2" type="ORF">CUN48_13745</name>
</gene>
<dbReference type="Pfam" id="PF08708">
    <property type="entry name" value="PriCT_1"/>
    <property type="match status" value="1"/>
</dbReference>
<evidence type="ECO:0000313" key="2">
    <source>
        <dbReference type="EMBL" id="PJF46447.1"/>
    </source>
</evidence>
<dbReference type="Proteomes" id="UP000230790">
    <property type="component" value="Unassembled WGS sequence"/>
</dbReference>
<evidence type="ECO:0000313" key="3">
    <source>
        <dbReference type="Proteomes" id="UP000230790"/>
    </source>
</evidence>
<feature type="non-terminal residue" evidence="2">
    <location>
        <position position="1"/>
    </location>
</feature>
<dbReference type="EMBL" id="PGTN01000202">
    <property type="protein sequence ID" value="PJF46447.1"/>
    <property type="molecule type" value="Genomic_DNA"/>
</dbReference>